<accession>A0ABR2AM11</accession>
<keyword evidence="2" id="KW-1185">Reference proteome</keyword>
<evidence type="ECO:0000313" key="2">
    <source>
        <dbReference type="Proteomes" id="UP001472677"/>
    </source>
</evidence>
<gene>
    <name evidence="1" type="ORF">V6N12_046281</name>
</gene>
<evidence type="ECO:0000313" key="1">
    <source>
        <dbReference type="EMBL" id="KAK8494723.1"/>
    </source>
</evidence>
<reference evidence="1 2" key="1">
    <citation type="journal article" date="2024" name="G3 (Bethesda)">
        <title>Genome assembly of Hibiscus sabdariffa L. provides insights into metabolisms of medicinal natural products.</title>
        <authorList>
            <person name="Kim T."/>
        </authorList>
    </citation>
    <scope>NUCLEOTIDE SEQUENCE [LARGE SCALE GENOMIC DNA]</scope>
    <source>
        <strain evidence="1">TK-2024</strain>
        <tissue evidence="1">Old leaves</tissue>
    </source>
</reference>
<name>A0ABR2AM11_9ROSI</name>
<organism evidence="1 2">
    <name type="scientific">Hibiscus sabdariffa</name>
    <name type="common">roselle</name>
    <dbReference type="NCBI Taxonomy" id="183260"/>
    <lineage>
        <taxon>Eukaryota</taxon>
        <taxon>Viridiplantae</taxon>
        <taxon>Streptophyta</taxon>
        <taxon>Embryophyta</taxon>
        <taxon>Tracheophyta</taxon>
        <taxon>Spermatophyta</taxon>
        <taxon>Magnoliopsida</taxon>
        <taxon>eudicotyledons</taxon>
        <taxon>Gunneridae</taxon>
        <taxon>Pentapetalae</taxon>
        <taxon>rosids</taxon>
        <taxon>malvids</taxon>
        <taxon>Malvales</taxon>
        <taxon>Malvaceae</taxon>
        <taxon>Malvoideae</taxon>
        <taxon>Hibiscus</taxon>
    </lineage>
</organism>
<proteinExistence type="predicted"/>
<dbReference type="EMBL" id="JBBPBM010000504">
    <property type="protein sequence ID" value="KAK8494723.1"/>
    <property type="molecule type" value="Genomic_DNA"/>
</dbReference>
<protein>
    <submittedName>
        <fullName evidence="1">Uncharacterized protein</fullName>
    </submittedName>
</protein>
<comment type="caution">
    <text evidence="1">The sequence shown here is derived from an EMBL/GenBank/DDBJ whole genome shotgun (WGS) entry which is preliminary data.</text>
</comment>
<dbReference type="Proteomes" id="UP001472677">
    <property type="component" value="Unassembled WGS sequence"/>
</dbReference>
<sequence length="166" mass="19389">MTRQARRAGDGQCNISCGPWRLGEWPVRAWMCCWCTWEVLGSVRRELLLDKGLLGVRLMGGLMHVLLWLSRNLDVQLSLARDLLGVLRVLLGVFWCSSWWRWWELLGLLLSSKGEPWEAWLWSLDKEMYTGSGGRALLRTWLRVRTMISKNNSKKERKIEDTNTVR</sequence>